<protein>
    <submittedName>
        <fullName evidence="3">Uncharacterized protein</fullName>
    </submittedName>
</protein>
<feature type="signal peptide" evidence="2">
    <location>
        <begin position="1"/>
        <end position="24"/>
    </location>
</feature>
<gene>
    <name evidence="3" type="ORF">CK510_18570</name>
</gene>
<evidence type="ECO:0000313" key="3">
    <source>
        <dbReference type="EMBL" id="PAX52574.1"/>
    </source>
</evidence>
<keyword evidence="2" id="KW-0732">Signal</keyword>
<evidence type="ECO:0000313" key="4">
    <source>
        <dbReference type="Proteomes" id="UP000218238"/>
    </source>
</evidence>
<reference evidence="3 4" key="1">
    <citation type="submission" date="2017-08" db="EMBL/GenBank/DDBJ databases">
        <title>Draft genome sequence of filamentous cyanobacterium Calothrix elsteri CCALA 953.</title>
        <authorList>
            <person name="Gagunashvili A.N."/>
            <person name="Elster J."/>
            <person name="Andresson O.S."/>
        </authorList>
    </citation>
    <scope>NUCLEOTIDE SEQUENCE [LARGE SCALE GENOMIC DNA]</scope>
    <source>
        <strain evidence="3 4">CCALA 953</strain>
    </source>
</reference>
<accession>A0A2A2TFQ2</accession>
<dbReference type="EMBL" id="NTFS01000223">
    <property type="protein sequence ID" value="PAX52574.1"/>
    <property type="molecule type" value="Genomic_DNA"/>
</dbReference>
<sequence>MNKSILSLTLVVTGIVLTALPSLADVVNTTNSTTVTTSIQVNDLQIVPIQSQSKINSSILLRVPGDNQGGGDNTVTPKKGPGPRPPRLPDPNAILKQGILLNPAISPNQLQQSLDINVAPGN</sequence>
<keyword evidence="4" id="KW-1185">Reference proteome</keyword>
<dbReference type="RefSeq" id="WP_095723117.1">
    <property type="nucleotide sequence ID" value="NZ_NTFS01000223.1"/>
</dbReference>
<dbReference type="Proteomes" id="UP000218238">
    <property type="component" value="Unassembled WGS sequence"/>
</dbReference>
<comment type="caution">
    <text evidence="3">The sequence shown here is derived from an EMBL/GenBank/DDBJ whole genome shotgun (WGS) entry which is preliminary data.</text>
</comment>
<organism evidence="3 4">
    <name type="scientific">Brunnivagina elsteri CCALA 953</name>
    <dbReference type="NCBI Taxonomy" id="987040"/>
    <lineage>
        <taxon>Bacteria</taxon>
        <taxon>Bacillati</taxon>
        <taxon>Cyanobacteriota</taxon>
        <taxon>Cyanophyceae</taxon>
        <taxon>Nostocales</taxon>
        <taxon>Calotrichaceae</taxon>
        <taxon>Brunnivagina</taxon>
    </lineage>
</organism>
<feature type="region of interest" description="Disordered" evidence="1">
    <location>
        <begin position="62"/>
        <end position="93"/>
    </location>
</feature>
<dbReference type="AlphaFoldDB" id="A0A2A2TFQ2"/>
<name>A0A2A2TFQ2_9CYAN</name>
<evidence type="ECO:0000256" key="1">
    <source>
        <dbReference type="SAM" id="MobiDB-lite"/>
    </source>
</evidence>
<evidence type="ECO:0000256" key="2">
    <source>
        <dbReference type="SAM" id="SignalP"/>
    </source>
</evidence>
<feature type="compositionally biased region" description="Pro residues" evidence="1">
    <location>
        <begin position="80"/>
        <end position="89"/>
    </location>
</feature>
<proteinExistence type="predicted"/>
<feature type="chain" id="PRO_5012200955" evidence="2">
    <location>
        <begin position="25"/>
        <end position="122"/>
    </location>
</feature>